<sequence>MSIDQEREVIIIPDSDEDRPKKKRKAAPAGSEAAVKGGNTTAGSSSCRGNPLPSNSKGKAVDRGSNAPGFWTTNIGPKGDPKARQAALSTMTDLERSLPPLDQPFLNTGEVGHPAAVIMQSAISLMASQRDNAARSSKRFQDMIEIHQKVEESLEHVKDQYIVWREDHGWDH</sequence>
<accession>A0A4Y9ZUC4</accession>
<dbReference type="Proteomes" id="UP000298061">
    <property type="component" value="Unassembled WGS sequence"/>
</dbReference>
<evidence type="ECO:0000313" key="3">
    <source>
        <dbReference type="Proteomes" id="UP000298061"/>
    </source>
</evidence>
<evidence type="ECO:0000313" key="2">
    <source>
        <dbReference type="EMBL" id="TFY77441.1"/>
    </source>
</evidence>
<feature type="region of interest" description="Disordered" evidence="1">
    <location>
        <begin position="1"/>
        <end position="83"/>
    </location>
</feature>
<organism evidence="2 3">
    <name type="scientific">Hericium alpestre</name>
    <dbReference type="NCBI Taxonomy" id="135208"/>
    <lineage>
        <taxon>Eukaryota</taxon>
        <taxon>Fungi</taxon>
        <taxon>Dikarya</taxon>
        <taxon>Basidiomycota</taxon>
        <taxon>Agaricomycotina</taxon>
        <taxon>Agaricomycetes</taxon>
        <taxon>Russulales</taxon>
        <taxon>Hericiaceae</taxon>
        <taxon>Hericium</taxon>
    </lineage>
</organism>
<reference evidence="2 3" key="1">
    <citation type="submission" date="2019-02" db="EMBL/GenBank/DDBJ databases">
        <title>Genome sequencing of the rare red list fungi Hericium alpestre (H. flagellum).</title>
        <authorList>
            <person name="Buettner E."/>
            <person name="Kellner H."/>
        </authorList>
    </citation>
    <scope>NUCLEOTIDE SEQUENCE [LARGE SCALE GENOMIC DNA]</scope>
    <source>
        <strain evidence="2 3">DSM 108284</strain>
    </source>
</reference>
<protein>
    <submittedName>
        <fullName evidence="2">Uncharacterized protein</fullName>
    </submittedName>
</protein>
<dbReference type="EMBL" id="SFCI01000915">
    <property type="protein sequence ID" value="TFY77441.1"/>
    <property type="molecule type" value="Genomic_DNA"/>
</dbReference>
<comment type="caution">
    <text evidence="2">The sequence shown here is derived from an EMBL/GenBank/DDBJ whole genome shotgun (WGS) entry which is preliminary data.</text>
</comment>
<dbReference type="AlphaFoldDB" id="A0A4Y9ZUC4"/>
<gene>
    <name evidence="2" type="ORF">EWM64_g6571</name>
</gene>
<proteinExistence type="predicted"/>
<evidence type="ECO:0000256" key="1">
    <source>
        <dbReference type="SAM" id="MobiDB-lite"/>
    </source>
</evidence>
<name>A0A4Y9ZUC4_9AGAM</name>
<keyword evidence="3" id="KW-1185">Reference proteome</keyword>
<feature type="compositionally biased region" description="Polar residues" evidence="1">
    <location>
        <begin position="38"/>
        <end position="57"/>
    </location>
</feature>